<evidence type="ECO:0000313" key="3">
    <source>
        <dbReference type="Proteomes" id="UP000240739"/>
    </source>
</evidence>
<keyword evidence="3" id="KW-1185">Reference proteome</keyword>
<accession>A0A2T4UDM0</accession>
<evidence type="ECO:0000256" key="1">
    <source>
        <dbReference type="SAM" id="MobiDB-lite"/>
    </source>
</evidence>
<dbReference type="AlphaFoldDB" id="A0A2T4UDM0"/>
<reference evidence="2 3" key="1">
    <citation type="submission" date="2018-03" db="EMBL/GenBank/DDBJ databases">
        <title>Aquarubrobacter algicola gen. nov., sp. nov., a novel actinobacterium isolated from shallow eutrophic lake during the end of cyanobacterial harmful algal blooms.</title>
        <authorList>
            <person name="Chun S.J."/>
        </authorList>
    </citation>
    <scope>NUCLEOTIDE SEQUENCE [LARGE SCALE GENOMIC DNA]</scope>
    <source>
        <strain evidence="2 3">Seoho-28</strain>
    </source>
</reference>
<organism evidence="2 3">
    <name type="scientific">Paraconexibacter algicola</name>
    <dbReference type="NCBI Taxonomy" id="2133960"/>
    <lineage>
        <taxon>Bacteria</taxon>
        <taxon>Bacillati</taxon>
        <taxon>Actinomycetota</taxon>
        <taxon>Thermoleophilia</taxon>
        <taxon>Solirubrobacterales</taxon>
        <taxon>Paraconexibacteraceae</taxon>
        <taxon>Paraconexibacter</taxon>
    </lineage>
</organism>
<dbReference type="RefSeq" id="WP_107570641.1">
    <property type="nucleotide sequence ID" value="NZ_PYYB01000003.1"/>
</dbReference>
<sequence>MPAVRPTPLVAASDLKRQRGWTEGLVERLLGAPDALAPNPHGFRSPMRWYALDRVLEAEADPSFVRWAASLDERRTWRRAQPTRTALPAEIDRLEWLADPRRIALFVVPRVPRRRRPRPAPDASAEASPDRAGGGRAPEPPRYALGRFEVLRLF</sequence>
<feature type="compositionally biased region" description="Low complexity" evidence="1">
    <location>
        <begin position="121"/>
        <end position="131"/>
    </location>
</feature>
<protein>
    <submittedName>
        <fullName evidence="2">Uncharacterized protein</fullName>
    </submittedName>
</protein>
<gene>
    <name evidence="2" type="ORF">C7Y72_18320</name>
</gene>
<feature type="region of interest" description="Disordered" evidence="1">
    <location>
        <begin position="114"/>
        <end position="142"/>
    </location>
</feature>
<proteinExistence type="predicted"/>
<comment type="caution">
    <text evidence="2">The sequence shown here is derived from an EMBL/GenBank/DDBJ whole genome shotgun (WGS) entry which is preliminary data.</text>
</comment>
<dbReference type="Proteomes" id="UP000240739">
    <property type="component" value="Unassembled WGS sequence"/>
</dbReference>
<name>A0A2T4UDM0_9ACTN</name>
<dbReference type="OrthoDB" id="2030441at2"/>
<evidence type="ECO:0000313" key="2">
    <source>
        <dbReference type="EMBL" id="PTL55598.1"/>
    </source>
</evidence>
<dbReference type="EMBL" id="PYYB01000003">
    <property type="protein sequence ID" value="PTL55598.1"/>
    <property type="molecule type" value="Genomic_DNA"/>
</dbReference>